<comment type="similarity">
    <text evidence="1">Belongs to the Rv1128c/1148c/1588c/1702c/1945/3466 family.</text>
</comment>
<dbReference type="InterPro" id="IPR003615">
    <property type="entry name" value="HNH_nuc"/>
</dbReference>
<dbReference type="Proteomes" id="UP000321720">
    <property type="component" value="Unassembled WGS sequence"/>
</dbReference>
<dbReference type="Pfam" id="PF01844">
    <property type="entry name" value="HNH"/>
    <property type="match status" value="1"/>
</dbReference>
<evidence type="ECO:0000259" key="3">
    <source>
        <dbReference type="SMART" id="SM00507"/>
    </source>
</evidence>
<name>A0A511JA02_9CELL</name>
<feature type="region of interest" description="Disordered" evidence="2">
    <location>
        <begin position="305"/>
        <end position="413"/>
    </location>
</feature>
<evidence type="ECO:0000256" key="1">
    <source>
        <dbReference type="ARBA" id="ARBA00023450"/>
    </source>
</evidence>
<dbReference type="OrthoDB" id="5176970at2"/>
<comment type="caution">
    <text evidence="4">The sequence shown here is derived from an EMBL/GenBank/DDBJ whole genome shotgun (WGS) entry which is preliminary data.</text>
</comment>
<dbReference type="Pfam" id="PF02720">
    <property type="entry name" value="DUF222"/>
    <property type="match status" value="1"/>
</dbReference>
<feature type="compositionally biased region" description="Acidic residues" evidence="2">
    <location>
        <begin position="383"/>
        <end position="401"/>
    </location>
</feature>
<dbReference type="GO" id="GO:0008270">
    <property type="term" value="F:zinc ion binding"/>
    <property type="evidence" value="ECO:0007669"/>
    <property type="project" value="InterPro"/>
</dbReference>
<accession>A0A511JA02</accession>
<dbReference type="InterPro" id="IPR002711">
    <property type="entry name" value="HNH"/>
</dbReference>
<dbReference type="AlphaFoldDB" id="A0A511JA02"/>
<keyword evidence="5" id="KW-1185">Reference proteome</keyword>
<sequence length="596" mass="64156">MSAMTDGATPDDEPRRALVAVSDETSGVGPIPEVAALQLAIDALAGLVPGASTSLDGQSATETMVALATAAGRLTAIAAALLPVVEADGWWALRGARTVTTWLAGAARMPWARAAGIVRMGRAFASDLPETAAGAVAGEIPVDNALTLARLAPTTKLRREALAQPADACGEPFLAEHARGLAPETFTRLVRRWAAAADTGADERGYRKATDREFFTISPTTNGMHLSGFLTTEHGASLRAALDSLMGTPAPDDRRTTTQRRAQALADLSRLGLDHGLVGTGAGARIRPHVSCVVDHDTFRRLVEDESTRDPFDARLDDPPDDPPDSRHNDPPDRRHVDPPGSPHNDPPDRRHNDDPPRCHHDDPLDHPLEDPLDDPLDHPLEDPLDDPLEDPLEDPLDDPLEGPLEGPLDDLLEGPLDERLYERLGANLDQRLDETADADPEDLARPRGVRLGRLRPVSDEERFAVTEIVGAGPVPGHVLQRLACDGAIGRLVFGPASELIDVGRSERRFTAARRRAIVARDQTCRYPSCGAPASLGELHHVVPWSQGGSTDANAGILLCYHHHDVVHRLHLQIRRRKSGGWRFTTATGHRLDAGS</sequence>
<evidence type="ECO:0000256" key="2">
    <source>
        <dbReference type="SAM" id="MobiDB-lite"/>
    </source>
</evidence>
<protein>
    <recommendedName>
        <fullName evidence="3">HNH nuclease domain-containing protein</fullName>
    </recommendedName>
</protein>
<gene>
    <name evidence="4" type="ORF">CCO02nite_14840</name>
</gene>
<dbReference type="Gene3D" id="1.10.30.50">
    <property type="match status" value="1"/>
</dbReference>
<dbReference type="GO" id="GO:0004519">
    <property type="term" value="F:endonuclease activity"/>
    <property type="evidence" value="ECO:0007669"/>
    <property type="project" value="InterPro"/>
</dbReference>
<dbReference type="SMART" id="SM00507">
    <property type="entry name" value="HNHc"/>
    <property type="match status" value="1"/>
</dbReference>
<dbReference type="CDD" id="cd00085">
    <property type="entry name" value="HNHc"/>
    <property type="match status" value="1"/>
</dbReference>
<feature type="compositionally biased region" description="Basic and acidic residues" evidence="2">
    <location>
        <begin position="346"/>
        <end position="382"/>
    </location>
</feature>
<evidence type="ECO:0000313" key="5">
    <source>
        <dbReference type="Proteomes" id="UP000321720"/>
    </source>
</evidence>
<organism evidence="4 5">
    <name type="scientific">Cellulomonas composti</name>
    <dbReference type="NCBI Taxonomy" id="266130"/>
    <lineage>
        <taxon>Bacteria</taxon>
        <taxon>Bacillati</taxon>
        <taxon>Actinomycetota</taxon>
        <taxon>Actinomycetes</taxon>
        <taxon>Micrococcales</taxon>
        <taxon>Cellulomonadaceae</taxon>
        <taxon>Cellulomonas</taxon>
    </lineage>
</organism>
<dbReference type="RefSeq" id="WP_146842490.1">
    <property type="nucleotide sequence ID" value="NZ_BJWG01000005.1"/>
</dbReference>
<dbReference type="EMBL" id="BJWG01000005">
    <property type="protein sequence ID" value="GEL94826.1"/>
    <property type="molecule type" value="Genomic_DNA"/>
</dbReference>
<feature type="compositionally biased region" description="Basic and acidic residues" evidence="2">
    <location>
        <begin position="305"/>
        <end position="338"/>
    </location>
</feature>
<reference evidence="4 5" key="1">
    <citation type="submission" date="2019-07" db="EMBL/GenBank/DDBJ databases">
        <title>Whole genome shotgun sequence of Cellulomonas composti NBRC 100758.</title>
        <authorList>
            <person name="Hosoyama A."/>
            <person name="Uohara A."/>
            <person name="Ohji S."/>
            <person name="Ichikawa N."/>
        </authorList>
    </citation>
    <scope>NUCLEOTIDE SEQUENCE [LARGE SCALE GENOMIC DNA]</scope>
    <source>
        <strain evidence="4 5">NBRC 100758</strain>
    </source>
</reference>
<dbReference type="GO" id="GO:0003676">
    <property type="term" value="F:nucleic acid binding"/>
    <property type="evidence" value="ECO:0007669"/>
    <property type="project" value="InterPro"/>
</dbReference>
<dbReference type="InterPro" id="IPR003870">
    <property type="entry name" value="DUF222"/>
</dbReference>
<proteinExistence type="inferred from homology"/>
<evidence type="ECO:0000313" key="4">
    <source>
        <dbReference type="EMBL" id="GEL94826.1"/>
    </source>
</evidence>
<feature type="domain" description="HNH nuclease" evidence="3">
    <location>
        <begin position="513"/>
        <end position="565"/>
    </location>
</feature>